<dbReference type="EMBL" id="CP134879">
    <property type="protein sequence ID" value="WNM24337.1"/>
    <property type="molecule type" value="Genomic_DNA"/>
</dbReference>
<feature type="region of interest" description="Disordered" evidence="1">
    <location>
        <begin position="637"/>
        <end position="657"/>
    </location>
</feature>
<keyword evidence="4" id="KW-1185">Reference proteome</keyword>
<gene>
    <name evidence="3" type="ORF">RN606_13385</name>
</gene>
<feature type="transmembrane region" description="Helical" evidence="2">
    <location>
        <begin position="250"/>
        <end position="272"/>
    </location>
</feature>
<organism evidence="3 4">
    <name type="scientific">Demequina capsici</name>
    <dbReference type="NCBI Taxonomy" id="3075620"/>
    <lineage>
        <taxon>Bacteria</taxon>
        <taxon>Bacillati</taxon>
        <taxon>Actinomycetota</taxon>
        <taxon>Actinomycetes</taxon>
        <taxon>Micrococcales</taxon>
        <taxon>Demequinaceae</taxon>
        <taxon>Demequina</taxon>
    </lineage>
</organism>
<dbReference type="RefSeq" id="WP_313497952.1">
    <property type="nucleotide sequence ID" value="NZ_CP134879.1"/>
</dbReference>
<feature type="region of interest" description="Disordered" evidence="1">
    <location>
        <begin position="838"/>
        <end position="863"/>
    </location>
</feature>
<accession>A0AA96F685</accession>
<feature type="transmembrane region" description="Helical" evidence="2">
    <location>
        <begin position="166"/>
        <end position="184"/>
    </location>
</feature>
<feature type="compositionally biased region" description="Low complexity" evidence="1">
    <location>
        <begin position="838"/>
        <end position="855"/>
    </location>
</feature>
<name>A0AA96F685_9MICO</name>
<protein>
    <submittedName>
        <fullName evidence="3">Phage holin family protein</fullName>
    </submittedName>
</protein>
<feature type="transmembrane region" description="Helical" evidence="2">
    <location>
        <begin position="117"/>
        <end position="136"/>
    </location>
</feature>
<feature type="transmembrane region" description="Helical" evidence="2">
    <location>
        <begin position="190"/>
        <end position="208"/>
    </location>
</feature>
<feature type="transmembrane region" description="Helical" evidence="2">
    <location>
        <begin position="24"/>
        <end position="45"/>
    </location>
</feature>
<feature type="transmembrane region" description="Helical" evidence="2">
    <location>
        <begin position="220"/>
        <end position="244"/>
    </location>
</feature>
<dbReference type="InterPro" id="IPR002591">
    <property type="entry name" value="Phosphodiest/P_Trfase"/>
</dbReference>
<feature type="transmembrane region" description="Helical" evidence="2">
    <location>
        <begin position="65"/>
        <end position="82"/>
    </location>
</feature>
<sequence>MGDHEDTASAGIDRTHASSPRRPWSVTVLALLIALSALADLSLGVLAVTAGQGGSTGAVDGSTTFSLWTVGVLLVAVAIALWRGSNGARVILTVLLGVRLVTALHEATVTGGDAQGLVLSGLGSVAMLALAWSPAANRWFQSDRERELARALGAEQRTVRRRVLRGVELAVSVLVVSWTITLTPGVTSDSWIATLAAAILLALVSWALQPAWLLIASRFGWAGALAAALFGNASIVAVALWIAPGIDVSGLGWAIVASIVFSVLMTAVSWLFSASSYDYLLVHATRMSLRGVAPAEDGQEGVLFIQMDGVSAPLLEQEIRAGNLPTISRWIRSGSHTWTEWTPGIPSTTPASQSGILQGSNAEIPMFMWWDRPLGRFMATNKPDDAGVIEERASNGRGLLADGGVSISNLFSGDAERSYLTVSGLRAGKRDLGASQSYAAFFTHPAGLARALPRTVGEMAKEIWQGRRQVWRGVEPRVPRGAEYVLLRGATNAVLRDLNVALVIDAMMDGAKSVYVDFVDYDEIAHHAGVTRPESLASLYGIDQVLHTFERFVALDIAPRSYRIVLVSDHGQSQGPTFEQRYGISLEGLVREHTGGRALSVPAHDSEGGGPARLLVRQLAEQESVWGRMAKAALRRRDAAKGDDAPAPSPGGADDGPELVVVGSGNLGGVWFTESAERLTLADLEAQHPGLIEALATHPGVGFVVVQAGSGPVAIGPRGVHRLSSGEVDGEDPLAAFGPNAPADMLRAASFADAPDIYLNSAHDEALDEVYAFEELVGCHGGLGGWQTRALLLHPTDWSVDEDLKDAQGKLHGAETLHRQLVRWLERLGHREALREAPPVAAATAAPGDAPQDAGEQTARPVS</sequence>
<evidence type="ECO:0000313" key="3">
    <source>
        <dbReference type="EMBL" id="WNM24337.1"/>
    </source>
</evidence>
<dbReference type="Pfam" id="PF04020">
    <property type="entry name" value="Phage_holin_4_2"/>
    <property type="match status" value="1"/>
</dbReference>
<evidence type="ECO:0000256" key="2">
    <source>
        <dbReference type="SAM" id="Phobius"/>
    </source>
</evidence>
<dbReference type="Pfam" id="PF01663">
    <property type="entry name" value="Phosphodiest"/>
    <property type="match status" value="1"/>
</dbReference>
<feature type="transmembrane region" description="Helical" evidence="2">
    <location>
        <begin position="89"/>
        <end position="105"/>
    </location>
</feature>
<dbReference type="SUPFAM" id="SSF53649">
    <property type="entry name" value="Alkaline phosphatase-like"/>
    <property type="match status" value="1"/>
</dbReference>
<keyword evidence="2" id="KW-0472">Membrane</keyword>
<dbReference type="InterPro" id="IPR017850">
    <property type="entry name" value="Alkaline_phosphatase_core_sf"/>
</dbReference>
<reference evidence="3 4" key="1">
    <citation type="submission" date="2023-09" db="EMBL/GenBank/DDBJ databases">
        <title>Demequina sp. a novel bacteria isolated from Capsicum annuum.</title>
        <authorList>
            <person name="Humaira Z."/>
            <person name="Lee J."/>
            <person name="Cho D."/>
        </authorList>
    </citation>
    <scope>NUCLEOTIDE SEQUENCE [LARGE SCALE GENOMIC DNA]</scope>
    <source>
        <strain evidence="3 4">OYTSA14</strain>
    </source>
</reference>
<evidence type="ECO:0000256" key="1">
    <source>
        <dbReference type="SAM" id="MobiDB-lite"/>
    </source>
</evidence>
<keyword evidence="2" id="KW-0812">Transmembrane</keyword>
<keyword evidence="2" id="KW-1133">Transmembrane helix</keyword>
<dbReference type="Gene3D" id="3.40.720.10">
    <property type="entry name" value="Alkaline Phosphatase, subunit A"/>
    <property type="match status" value="1"/>
</dbReference>
<dbReference type="InterPro" id="IPR007165">
    <property type="entry name" value="Phage_holin_4_2"/>
</dbReference>
<dbReference type="Proteomes" id="UP001304125">
    <property type="component" value="Chromosome"/>
</dbReference>
<evidence type="ECO:0000313" key="4">
    <source>
        <dbReference type="Proteomes" id="UP001304125"/>
    </source>
</evidence>
<proteinExistence type="predicted"/>
<dbReference type="AlphaFoldDB" id="A0AA96F685"/>